<dbReference type="STRING" id="54121.SAMN04515653_11033"/>
<keyword evidence="15" id="KW-1185">Reference proteome</keyword>
<comment type="function">
    <text evidence="6">Catalyzes the conversion of 7,8-dihydroneopterin to 6-hydroxymethyl-7,8-dihydropterin.</text>
</comment>
<dbReference type="GO" id="GO:0046654">
    <property type="term" value="P:tetrahydrofolate biosynthetic process"/>
    <property type="evidence" value="ECO:0007669"/>
    <property type="project" value="UniProtKB-UniRule"/>
</dbReference>
<dbReference type="SMART" id="SM00905">
    <property type="entry name" value="FolB"/>
    <property type="match status" value="1"/>
</dbReference>
<feature type="domain" description="Dihydroneopterin aldolase/epimerase" evidence="7">
    <location>
        <begin position="7"/>
        <end position="120"/>
    </location>
</feature>
<evidence type="ECO:0000256" key="3">
    <source>
        <dbReference type="ARBA" id="ARBA00005708"/>
    </source>
</evidence>
<evidence type="ECO:0000256" key="1">
    <source>
        <dbReference type="ARBA" id="ARBA00001353"/>
    </source>
</evidence>
<organism evidence="12 16">
    <name type="scientific">Halanaerobium congolense</name>
    <dbReference type="NCBI Taxonomy" id="54121"/>
    <lineage>
        <taxon>Bacteria</taxon>
        <taxon>Bacillati</taxon>
        <taxon>Bacillota</taxon>
        <taxon>Clostridia</taxon>
        <taxon>Halanaerobiales</taxon>
        <taxon>Halanaerobiaceae</taxon>
        <taxon>Halanaerobium</taxon>
    </lineage>
</organism>
<evidence type="ECO:0000313" key="15">
    <source>
        <dbReference type="Proteomes" id="UP000199519"/>
    </source>
</evidence>
<dbReference type="Proteomes" id="UP000295758">
    <property type="component" value="Unassembled WGS sequence"/>
</dbReference>
<dbReference type="GO" id="GO:0005737">
    <property type="term" value="C:cytoplasm"/>
    <property type="evidence" value="ECO:0007669"/>
    <property type="project" value="TreeGrafter"/>
</dbReference>
<protein>
    <recommendedName>
        <fullName evidence="6">7,8-dihydroneopterin aldolase</fullName>
        <ecNumber evidence="6">4.1.2.25</ecNumber>
    </recommendedName>
</protein>
<evidence type="ECO:0000256" key="4">
    <source>
        <dbReference type="ARBA" id="ARBA00022909"/>
    </source>
</evidence>
<dbReference type="EMBL" id="SOAA01000007">
    <property type="protein sequence ID" value="TDS32329.1"/>
    <property type="molecule type" value="Genomic_DNA"/>
</dbReference>
<evidence type="ECO:0000256" key="6">
    <source>
        <dbReference type="RuleBase" id="RU362079"/>
    </source>
</evidence>
<sequence length="126" mass="14465">MAGKDIIELNEMVFFAYHGVLDSEKELGQRFILNFKAELDYSKAAVNDNLEQTVNYAEIYYKIKEVFLAKKYDLLESAAYNIIKNLFIEFPKLELIEIKIKKPAVPIEGALANAAVKMSRKRTEVI</sequence>
<dbReference type="EMBL" id="FNBJ01000030">
    <property type="protein sequence ID" value="SDF90339.1"/>
    <property type="molecule type" value="Genomic_DNA"/>
</dbReference>
<evidence type="ECO:0000256" key="5">
    <source>
        <dbReference type="ARBA" id="ARBA00023239"/>
    </source>
</evidence>
<evidence type="ECO:0000313" key="13">
    <source>
        <dbReference type="Proteomes" id="UP000198612"/>
    </source>
</evidence>
<proteinExistence type="inferred from homology"/>
<evidence type="ECO:0000313" key="17">
    <source>
        <dbReference type="Proteomes" id="UP000295758"/>
    </source>
</evidence>
<dbReference type="OrthoDB" id="9808041at2"/>
<dbReference type="AlphaFoldDB" id="A0A1M7NU08"/>
<name>A0A1M7NU08_9FIRM</name>
<evidence type="ECO:0000313" key="9">
    <source>
        <dbReference type="EMBL" id="SDI63082.1"/>
    </source>
</evidence>
<dbReference type="Proteomes" id="UP000198945">
    <property type="component" value="Unassembled WGS sequence"/>
</dbReference>
<comment type="catalytic activity">
    <reaction evidence="1 6">
        <text>7,8-dihydroneopterin = 6-hydroxymethyl-7,8-dihydropterin + glycolaldehyde</text>
        <dbReference type="Rhea" id="RHEA:10540"/>
        <dbReference type="ChEBI" id="CHEBI:17001"/>
        <dbReference type="ChEBI" id="CHEBI:17071"/>
        <dbReference type="ChEBI" id="CHEBI:44841"/>
        <dbReference type="EC" id="4.1.2.25"/>
    </reaction>
</comment>
<dbReference type="RefSeq" id="WP_073160036.1">
    <property type="nucleotide sequence ID" value="NZ_FNBJ01000030.1"/>
</dbReference>
<evidence type="ECO:0000259" key="7">
    <source>
        <dbReference type="SMART" id="SM00905"/>
    </source>
</evidence>
<dbReference type="Proteomes" id="UP000198612">
    <property type="component" value="Unassembled WGS sequence"/>
</dbReference>
<dbReference type="NCBIfam" id="TIGR00526">
    <property type="entry name" value="folB_dom"/>
    <property type="match status" value="1"/>
</dbReference>
<reference evidence="12 16" key="4">
    <citation type="submission" date="2019-03" db="EMBL/GenBank/DDBJ databases">
        <title>Subsurface microbial communities from deep shales in Ohio and West Virginia, USA.</title>
        <authorList>
            <person name="Wrighton K."/>
        </authorList>
    </citation>
    <scope>NUCLEOTIDE SEQUENCE [LARGE SCALE GENOMIC DNA]</scope>
    <source>
        <strain evidence="12 16">DSMZ 11287</strain>
    </source>
</reference>
<evidence type="ECO:0000313" key="16">
    <source>
        <dbReference type="Proteomes" id="UP000295472"/>
    </source>
</evidence>
<dbReference type="InterPro" id="IPR043133">
    <property type="entry name" value="GTP-CH-I_C/QueF"/>
</dbReference>
<dbReference type="GO" id="GO:0004150">
    <property type="term" value="F:dihydroneopterin aldolase activity"/>
    <property type="evidence" value="ECO:0007669"/>
    <property type="project" value="UniProtKB-UniRule"/>
</dbReference>
<evidence type="ECO:0000313" key="11">
    <source>
        <dbReference type="EMBL" id="TDS32329.1"/>
    </source>
</evidence>
<dbReference type="PANTHER" id="PTHR42844:SF1">
    <property type="entry name" value="DIHYDRONEOPTERIN ALDOLASE 1-RELATED"/>
    <property type="match status" value="1"/>
</dbReference>
<dbReference type="EMBL" id="FOHG01000030">
    <property type="protein sequence ID" value="SET14092.1"/>
    <property type="molecule type" value="Genomic_DNA"/>
</dbReference>
<evidence type="ECO:0000313" key="12">
    <source>
        <dbReference type="EMBL" id="TDX45153.1"/>
    </source>
</evidence>
<dbReference type="Pfam" id="PF02152">
    <property type="entry name" value="FolB"/>
    <property type="match status" value="1"/>
</dbReference>
<dbReference type="EC" id="4.1.2.25" evidence="6"/>
<accession>A0A1M7NU08</accession>
<gene>
    <name evidence="11" type="ORF">BY453_1073</name>
    <name evidence="12" type="ORF">C7954_11043</name>
    <name evidence="8" type="ORF">SAMN04488598_13028</name>
    <name evidence="10" type="ORF">SAMN04515652_1305</name>
    <name evidence="9" type="ORF">SAMN04515654_11047</name>
</gene>
<dbReference type="Proteomes" id="UP000295472">
    <property type="component" value="Unassembled WGS sequence"/>
</dbReference>
<evidence type="ECO:0000256" key="2">
    <source>
        <dbReference type="ARBA" id="ARBA00005013"/>
    </source>
</evidence>
<dbReference type="GO" id="GO:0046656">
    <property type="term" value="P:folic acid biosynthetic process"/>
    <property type="evidence" value="ECO:0007669"/>
    <property type="project" value="UniProtKB-UniRule"/>
</dbReference>
<reference evidence="13 15" key="2">
    <citation type="submission" date="2016-10" db="EMBL/GenBank/DDBJ databases">
        <authorList>
            <person name="Varghese N."/>
            <person name="Submissions S."/>
        </authorList>
    </citation>
    <scope>NUCLEOTIDE SEQUENCE [LARGE SCALE GENOMIC DNA]</scope>
    <source>
        <strain evidence="8 15">WG2</strain>
        <strain evidence="10 13">WG5</strain>
    </source>
</reference>
<dbReference type="SUPFAM" id="SSF55620">
    <property type="entry name" value="Tetrahydrobiopterin biosynthesis enzymes-like"/>
    <property type="match status" value="1"/>
</dbReference>
<comment type="pathway">
    <text evidence="2 6">Cofactor biosynthesis; tetrahydrofolate biosynthesis; 2-amino-4-hydroxy-6-hydroxymethyl-7,8-dihydropteridine diphosphate from 7,8-dihydroneopterin triphosphate: step 3/4.</text>
</comment>
<dbReference type="PANTHER" id="PTHR42844">
    <property type="entry name" value="DIHYDRONEOPTERIN ALDOLASE 1-RELATED"/>
    <property type="match status" value="1"/>
</dbReference>
<dbReference type="UniPathway" id="UPA00077">
    <property type="reaction ID" value="UER00154"/>
</dbReference>
<keyword evidence="5 6" id="KW-0456">Lyase</keyword>
<dbReference type="EMBL" id="FNEH01000010">
    <property type="protein sequence ID" value="SDI63082.1"/>
    <property type="molecule type" value="Genomic_DNA"/>
</dbReference>
<comment type="similarity">
    <text evidence="3 6">Belongs to the DHNA family.</text>
</comment>
<dbReference type="Gene3D" id="3.30.1130.10">
    <property type="match status" value="1"/>
</dbReference>
<dbReference type="Proteomes" id="UP000199519">
    <property type="component" value="Unassembled WGS sequence"/>
</dbReference>
<evidence type="ECO:0000313" key="14">
    <source>
        <dbReference type="Proteomes" id="UP000198945"/>
    </source>
</evidence>
<keyword evidence="4 6" id="KW-0289">Folate biosynthesis</keyword>
<evidence type="ECO:0000313" key="10">
    <source>
        <dbReference type="EMBL" id="SET14092.1"/>
    </source>
</evidence>
<dbReference type="NCBIfam" id="TIGR00525">
    <property type="entry name" value="folB"/>
    <property type="match status" value="1"/>
</dbReference>
<reference evidence="11 17" key="3">
    <citation type="submission" date="2019-03" db="EMBL/GenBank/DDBJ databases">
        <title>Deep subsurface shale carbon reservoir microbial communities from Ohio and West Virginia, USA.</title>
        <authorList>
            <person name="Wrighton K."/>
        </authorList>
    </citation>
    <scope>NUCLEOTIDE SEQUENCE [LARGE SCALE GENOMIC DNA]</scope>
    <source>
        <strain evidence="11 17">UTICA-S4D12</strain>
    </source>
</reference>
<evidence type="ECO:0000313" key="8">
    <source>
        <dbReference type="EMBL" id="SDF90339.1"/>
    </source>
</evidence>
<dbReference type="EMBL" id="SOEF01000010">
    <property type="protein sequence ID" value="TDX45153.1"/>
    <property type="molecule type" value="Genomic_DNA"/>
</dbReference>
<reference evidence="9 14" key="1">
    <citation type="submission" date="2016-10" db="EMBL/GenBank/DDBJ databases">
        <authorList>
            <person name="de Groot N.N."/>
        </authorList>
    </citation>
    <scope>NUCLEOTIDE SEQUENCE [LARGE SCALE GENOMIC DNA]</scope>
    <source>
        <strain evidence="9 14">WG7</strain>
    </source>
</reference>
<dbReference type="InterPro" id="IPR006156">
    <property type="entry name" value="Dihydroneopterin_aldolase"/>
</dbReference>
<dbReference type="GeneID" id="57012436"/>
<dbReference type="InterPro" id="IPR006157">
    <property type="entry name" value="FolB_dom"/>
</dbReference>